<dbReference type="RefSeq" id="WP_015186255.1">
    <property type="nucleotide sequence ID" value="NC_019740.1"/>
</dbReference>
<gene>
    <name evidence="1" type="ORF">Mic7113_6631</name>
</gene>
<name>K9WQZ1_9CYAN</name>
<evidence type="ECO:0000313" key="1">
    <source>
        <dbReference type="EMBL" id="AFZ22199.1"/>
    </source>
</evidence>
<dbReference type="Proteomes" id="UP000010471">
    <property type="component" value="Plasmid pMIC7113.03"/>
</dbReference>
<dbReference type="EMBL" id="CP003633">
    <property type="protein sequence ID" value="AFZ22199.1"/>
    <property type="molecule type" value="Genomic_DNA"/>
</dbReference>
<keyword evidence="2" id="KW-1185">Reference proteome</keyword>
<dbReference type="KEGG" id="mic:Mic7113_6631"/>
<keyword evidence="1" id="KW-0614">Plasmid</keyword>
<protein>
    <submittedName>
        <fullName evidence="1">Uncharacterized protein</fullName>
    </submittedName>
</protein>
<evidence type="ECO:0000313" key="2">
    <source>
        <dbReference type="Proteomes" id="UP000010471"/>
    </source>
</evidence>
<sequence length="105" mass="12245">MPLQESVLGETTKRRASGWLEHYTKSKKLKSGIIATYPRVEGERDPDNPAHWYWAYRWEEKRENAKSDNGYVTRAVSLPRDKVQAVNLAIARDWPVEKILSFIRS</sequence>
<proteinExistence type="predicted"/>
<organism evidence="1 2">
    <name type="scientific">Allocoleopsis franciscana PCC 7113</name>
    <dbReference type="NCBI Taxonomy" id="1173027"/>
    <lineage>
        <taxon>Bacteria</taxon>
        <taxon>Bacillati</taxon>
        <taxon>Cyanobacteriota</taxon>
        <taxon>Cyanophyceae</taxon>
        <taxon>Coleofasciculales</taxon>
        <taxon>Coleofasciculaceae</taxon>
        <taxon>Allocoleopsis</taxon>
        <taxon>Allocoleopsis franciscana</taxon>
    </lineage>
</organism>
<dbReference type="AlphaFoldDB" id="K9WQZ1"/>
<reference evidence="1 2" key="1">
    <citation type="submission" date="2012-06" db="EMBL/GenBank/DDBJ databases">
        <title>Finished plasmid 3 of genome of Microcoleus sp. PCC 7113.</title>
        <authorList>
            <consortium name="US DOE Joint Genome Institute"/>
            <person name="Gugger M."/>
            <person name="Coursin T."/>
            <person name="Rippka R."/>
            <person name="Tandeau De Marsac N."/>
            <person name="Huntemann M."/>
            <person name="Wei C.-L."/>
            <person name="Han J."/>
            <person name="Detter J.C."/>
            <person name="Han C."/>
            <person name="Tapia R."/>
            <person name="Chen A."/>
            <person name="Kyrpides N."/>
            <person name="Mavromatis K."/>
            <person name="Markowitz V."/>
            <person name="Szeto E."/>
            <person name="Ivanova N."/>
            <person name="Pagani I."/>
            <person name="Pati A."/>
            <person name="Goodwin L."/>
            <person name="Nordberg H.P."/>
            <person name="Cantor M.N."/>
            <person name="Hua S.X."/>
            <person name="Woyke T."/>
            <person name="Kerfeld C.A."/>
        </authorList>
    </citation>
    <scope>NUCLEOTIDE SEQUENCE [LARGE SCALE GENOMIC DNA]</scope>
    <source>
        <strain evidence="1 2">PCC 7113</strain>
        <plasmid evidence="1 2">pMIC7113.03</plasmid>
    </source>
</reference>
<geneLocation type="plasmid" evidence="1 2">
    <name>pMIC7113.03</name>
</geneLocation>
<dbReference type="eggNOG" id="COG0270">
    <property type="taxonomic scope" value="Bacteria"/>
</dbReference>
<accession>K9WQZ1</accession>
<dbReference type="HOGENOM" id="CLU_2421601_0_0_3"/>
<dbReference type="OrthoDB" id="513026at2"/>